<dbReference type="RefSeq" id="WP_240487136.1">
    <property type="nucleotide sequence ID" value="NZ_JMCB01000022.1"/>
</dbReference>
<dbReference type="PANTHER" id="PTHR44591:SF3">
    <property type="entry name" value="RESPONSE REGULATORY DOMAIN-CONTAINING PROTEIN"/>
    <property type="match status" value="1"/>
</dbReference>
<dbReference type="InterPro" id="IPR009875">
    <property type="entry name" value="PilZ_domain"/>
</dbReference>
<dbReference type="EMBL" id="JMCB01000022">
    <property type="protein sequence ID" value="KFE62418.1"/>
    <property type="molecule type" value="Genomic_DNA"/>
</dbReference>
<dbReference type="InterPro" id="IPR001789">
    <property type="entry name" value="Sig_transdc_resp-reg_receiver"/>
</dbReference>
<feature type="domain" description="Response regulatory" evidence="3">
    <location>
        <begin position="12"/>
        <end position="128"/>
    </location>
</feature>
<dbReference type="InterPro" id="IPR050595">
    <property type="entry name" value="Bact_response_regulator"/>
</dbReference>
<evidence type="ECO:0000256" key="1">
    <source>
        <dbReference type="ARBA" id="ARBA00022553"/>
    </source>
</evidence>
<keyword evidence="5" id="KW-1185">Reference proteome</keyword>
<evidence type="ECO:0000256" key="2">
    <source>
        <dbReference type="PROSITE-ProRule" id="PRU00169"/>
    </source>
</evidence>
<reference evidence="4 5" key="1">
    <citation type="submission" date="2014-04" db="EMBL/GenBank/DDBJ databases">
        <title>Genome assembly of Hyalangium minutum DSM 14724.</title>
        <authorList>
            <person name="Sharma G."/>
            <person name="Subramanian S."/>
        </authorList>
    </citation>
    <scope>NUCLEOTIDE SEQUENCE [LARGE SCALE GENOMIC DNA]</scope>
    <source>
        <strain evidence="4 5">DSM 14724</strain>
    </source>
</reference>
<dbReference type="CDD" id="cd17546">
    <property type="entry name" value="REC_hyHK_CKI1_RcsC-like"/>
    <property type="match status" value="1"/>
</dbReference>
<sequence>MTILETAHTRDEVFVVDDSEAVREMVCQHLSRLGCEPIPFDNGAACLAELGRRVPSMVLMDLRMEGMQGDEACRRLKAHPNAGRVPVVMLTGASAPHEVMLCSRAGADDFLPKPVEFEALTAKVLAVRAAREHARQGPPPGLGVLLVEGSRSMGAFLGGALEHEGFHVLYARHAVEAEALAVAHGPRLDGLVVDVSRSFAFQDGLALASRLQKLMPRKPLVLVAGVEESTDVHARARALINEPLLERRMMAPDALVARVLERLAPGVAPIRAAERVPLFSVVEFTTRHGPPLTGFSSDASPEALFVRTLTPARAGARLTLRVTLAGQRIPSAVEAVVAWSNPLRRGAAFQAPTGMGLRLERVDTVLAAQLQRFVPRALGFSLALPVRSSSF</sequence>
<dbReference type="Gene3D" id="2.40.10.220">
    <property type="entry name" value="predicted glycosyltransferase like domains"/>
    <property type="match status" value="1"/>
</dbReference>
<dbReference type="InterPro" id="IPR011752">
    <property type="entry name" value="PilV_Myxo-type"/>
</dbReference>
<dbReference type="PATRIC" id="fig|394096.3.peg.7862"/>
<comment type="caution">
    <text evidence="4">The sequence shown here is derived from an EMBL/GenBank/DDBJ whole genome shotgun (WGS) entry which is preliminary data.</text>
</comment>
<dbReference type="InterPro" id="IPR011006">
    <property type="entry name" value="CheY-like_superfamily"/>
</dbReference>
<dbReference type="PROSITE" id="PS50110">
    <property type="entry name" value="RESPONSE_REGULATORY"/>
    <property type="match status" value="2"/>
</dbReference>
<feature type="modified residue" description="4-aspartylphosphate" evidence="2">
    <location>
        <position position="194"/>
    </location>
</feature>
<evidence type="ECO:0000313" key="4">
    <source>
        <dbReference type="EMBL" id="KFE62418.1"/>
    </source>
</evidence>
<accession>A0A085W405</accession>
<dbReference type="AlphaFoldDB" id="A0A085W405"/>
<dbReference type="Pfam" id="PF07238">
    <property type="entry name" value="PilZ"/>
    <property type="match status" value="1"/>
</dbReference>
<dbReference type="STRING" id="394096.DB31_4128"/>
<dbReference type="NCBIfam" id="TIGR02266">
    <property type="entry name" value="gmx_TIGR02266"/>
    <property type="match status" value="1"/>
</dbReference>
<dbReference type="GO" id="GO:0000160">
    <property type="term" value="P:phosphorelay signal transduction system"/>
    <property type="evidence" value="ECO:0007669"/>
    <property type="project" value="InterPro"/>
</dbReference>
<dbReference type="SMART" id="SM00448">
    <property type="entry name" value="REC"/>
    <property type="match status" value="1"/>
</dbReference>
<dbReference type="Gene3D" id="3.40.50.2300">
    <property type="match status" value="2"/>
</dbReference>
<evidence type="ECO:0000259" key="3">
    <source>
        <dbReference type="PROSITE" id="PS50110"/>
    </source>
</evidence>
<protein>
    <recommendedName>
        <fullName evidence="3">Response regulatory domain-containing protein</fullName>
    </recommendedName>
</protein>
<dbReference type="PANTHER" id="PTHR44591">
    <property type="entry name" value="STRESS RESPONSE REGULATOR PROTEIN 1"/>
    <property type="match status" value="1"/>
</dbReference>
<dbReference type="SUPFAM" id="SSF52172">
    <property type="entry name" value="CheY-like"/>
    <property type="match status" value="2"/>
</dbReference>
<gene>
    <name evidence="4" type="ORF">DB31_4128</name>
</gene>
<organism evidence="4 5">
    <name type="scientific">Hyalangium minutum</name>
    <dbReference type="NCBI Taxonomy" id="394096"/>
    <lineage>
        <taxon>Bacteria</taxon>
        <taxon>Pseudomonadati</taxon>
        <taxon>Myxococcota</taxon>
        <taxon>Myxococcia</taxon>
        <taxon>Myxococcales</taxon>
        <taxon>Cystobacterineae</taxon>
        <taxon>Archangiaceae</taxon>
        <taxon>Hyalangium</taxon>
    </lineage>
</organism>
<name>A0A085W405_9BACT</name>
<dbReference type="Pfam" id="PF00072">
    <property type="entry name" value="Response_reg"/>
    <property type="match status" value="1"/>
</dbReference>
<dbReference type="Proteomes" id="UP000028725">
    <property type="component" value="Unassembled WGS sequence"/>
</dbReference>
<evidence type="ECO:0000313" key="5">
    <source>
        <dbReference type="Proteomes" id="UP000028725"/>
    </source>
</evidence>
<proteinExistence type="predicted"/>
<keyword evidence="1 2" id="KW-0597">Phosphoprotein</keyword>
<feature type="modified residue" description="4-aspartylphosphate" evidence="2">
    <location>
        <position position="61"/>
    </location>
</feature>
<feature type="domain" description="Response regulatory" evidence="3">
    <location>
        <begin position="143"/>
        <end position="257"/>
    </location>
</feature>
<dbReference type="GO" id="GO:0035438">
    <property type="term" value="F:cyclic-di-GMP binding"/>
    <property type="evidence" value="ECO:0007669"/>
    <property type="project" value="InterPro"/>
</dbReference>